<dbReference type="Gene3D" id="6.10.250.690">
    <property type="match status" value="1"/>
</dbReference>
<evidence type="ECO:0000256" key="3">
    <source>
        <dbReference type="ARBA" id="ARBA00023015"/>
    </source>
</evidence>
<evidence type="ECO:0000256" key="6">
    <source>
        <dbReference type="PROSITE-ProRule" id="PRU00169"/>
    </source>
</evidence>
<dbReference type="RefSeq" id="WP_201075831.1">
    <property type="nucleotide sequence ID" value="NZ_CP067420.1"/>
</dbReference>
<evidence type="ECO:0000256" key="4">
    <source>
        <dbReference type="ARBA" id="ARBA00023125"/>
    </source>
</evidence>
<dbReference type="Proteomes" id="UP000595197">
    <property type="component" value="Chromosome"/>
</dbReference>
<dbReference type="Pfam" id="PF00486">
    <property type="entry name" value="Trans_reg_C"/>
    <property type="match status" value="1"/>
</dbReference>
<protein>
    <submittedName>
        <fullName evidence="10">Response regulator</fullName>
    </submittedName>
</protein>
<dbReference type="SMART" id="SM00862">
    <property type="entry name" value="Trans_reg_C"/>
    <property type="match status" value="1"/>
</dbReference>
<dbReference type="InterPro" id="IPR011006">
    <property type="entry name" value="CheY-like_superfamily"/>
</dbReference>
<dbReference type="SMART" id="SM00448">
    <property type="entry name" value="REC"/>
    <property type="match status" value="1"/>
</dbReference>
<feature type="domain" description="OmpR/PhoB-type" evidence="9">
    <location>
        <begin position="137"/>
        <end position="236"/>
    </location>
</feature>
<dbReference type="InterPro" id="IPR036388">
    <property type="entry name" value="WH-like_DNA-bd_sf"/>
</dbReference>
<evidence type="ECO:0000256" key="5">
    <source>
        <dbReference type="ARBA" id="ARBA00023163"/>
    </source>
</evidence>
<dbReference type="SUPFAM" id="SSF52172">
    <property type="entry name" value="CheY-like"/>
    <property type="match status" value="1"/>
</dbReference>
<evidence type="ECO:0000313" key="10">
    <source>
        <dbReference type="EMBL" id="QQP89519.1"/>
    </source>
</evidence>
<dbReference type="InterPro" id="IPR039420">
    <property type="entry name" value="WalR-like"/>
</dbReference>
<dbReference type="SUPFAM" id="SSF46894">
    <property type="entry name" value="C-terminal effector domain of the bipartite response regulators"/>
    <property type="match status" value="1"/>
</dbReference>
<gene>
    <name evidence="10" type="ORF">IGS68_26710</name>
</gene>
<proteinExistence type="predicted"/>
<dbReference type="Pfam" id="PF00072">
    <property type="entry name" value="Response_reg"/>
    <property type="match status" value="1"/>
</dbReference>
<dbReference type="Gene3D" id="3.40.50.2300">
    <property type="match status" value="1"/>
</dbReference>
<sequence length="241" mass="27044">METAAHILIVDDHQEIRDLLGRFLERHGFRSTACRDGAEMRRALEAARFDLIVLDLMLPGDDGLKLCRELRSPEAGNPDIPIIMLTAMSEETDRIVGLEVGADDYLPKPFNPRELLARIRAVLRRTASSHSDIVKAPHEYRFSGWALDLVRRELTSPPGALVTLTGAEYDLLLAFLERPGQVLSRDQLLELARNRIHGYGRSVDVQVSRLRHKMGDDTSSRPLIKTIRGSGYVLTADVERA</sequence>
<organism evidence="10 11">
    <name type="scientific">Skermanella cutis</name>
    <dbReference type="NCBI Taxonomy" id="2775420"/>
    <lineage>
        <taxon>Bacteria</taxon>
        <taxon>Pseudomonadati</taxon>
        <taxon>Pseudomonadota</taxon>
        <taxon>Alphaproteobacteria</taxon>
        <taxon>Rhodospirillales</taxon>
        <taxon>Azospirillaceae</taxon>
        <taxon>Skermanella</taxon>
    </lineage>
</organism>
<dbReference type="PANTHER" id="PTHR48111">
    <property type="entry name" value="REGULATOR OF RPOS"/>
    <property type="match status" value="1"/>
</dbReference>
<keyword evidence="4 7" id="KW-0238">DNA-binding</keyword>
<evidence type="ECO:0000256" key="2">
    <source>
        <dbReference type="ARBA" id="ARBA00023012"/>
    </source>
</evidence>
<keyword evidence="2" id="KW-0902">Two-component regulatory system</keyword>
<reference evidence="10" key="1">
    <citation type="submission" date="2021-02" db="EMBL/GenBank/DDBJ databases">
        <title>Skermanella TT6 skin isolate.</title>
        <authorList>
            <person name="Lee K."/>
            <person name="Ganzorig M."/>
        </authorList>
    </citation>
    <scope>NUCLEOTIDE SEQUENCE</scope>
    <source>
        <strain evidence="10">TT6</strain>
    </source>
</reference>
<dbReference type="PANTHER" id="PTHR48111:SF4">
    <property type="entry name" value="DNA-BINDING DUAL TRANSCRIPTIONAL REGULATOR OMPR"/>
    <property type="match status" value="1"/>
</dbReference>
<dbReference type="Gene3D" id="1.10.10.10">
    <property type="entry name" value="Winged helix-like DNA-binding domain superfamily/Winged helix DNA-binding domain"/>
    <property type="match status" value="1"/>
</dbReference>
<name>A0ABX7B584_9PROT</name>
<dbReference type="PROSITE" id="PS51755">
    <property type="entry name" value="OMPR_PHOB"/>
    <property type="match status" value="1"/>
</dbReference>
<keyword evidence="3" id="KW-0805">Transcription regulation</keyword>
<dbReference type="EMBL" id="CP067420">
    <property type="protein sequence ID" value="QQP89519.1"/>
    <property type="molecule type" value="Genomic_DNA"/>
</dbReference>
<keyword evidence="11" id="KW-1185">Reference proteome</keyword>
<keyword evidence="1 6" id="KW-0597">Phosphoprotein</keyword>
<evidence type="ECO:0000259" key="8">
    <source>
        <dbReference type="PROSITE" id="PS50110"/>
    </source>
</evidence>
<evidence type="ECO:0000256" key="1">
    <source>
        <dbReference type="ARBA" id="ARBA00022553"/>
    </source>
</evidence>
<dbReference type="InterPro" id="IPR016032">
    <property type="entry name" value="Sig_transdc_resp-reg_C-effctor"/>
</dbReference>
<feature type="modified residue" description="4-aspartylphosphate" evidence="6">
    <location>
        <position position="55"/>
    </location>
</feature>
<feature type="DNA-binding region" description="OmpR/PhoB-type" evidence="7">
    <location>
        <begin position="137"/>
        <end position="236"/>
    </location>
</feature>
<evidence type="ECO:0000256" key="7">
    <source>
        <dbReference type="PROSITE-ProRule" id="PRU01091"/>
    </source>
</evidence>
<dbReference type="InterPro" id="IPR001867">
    <property type="entry name" value="OmpR/PhoB-type_DNA-bd"/>
</dbReference>
<dbReference type="PROSITE" id="PS50110">
    <property type="entry name" value="RESPONSE_REGULATORY"/>
    <property type="match status" value="1"/>
</dbReference>
<dbReference type="InterPro" id="IPR001789">
    <property type="entry name" value="Sig_transdc_resp-reg_receiver"/>
</dbReference>
<feature type="domain" description="Response regulatory" evidence="8">
    <location>
        <begin position="6"/>
        <end position="123"/>
    </location>
</feature>
<keyword evidence="5" id="KW-0804">Transcription</keyword>
<accession>A0ABX7B584</accession>
<dbReference type="CDD" id="cd00383">
    <property type="entry name" value="trans_reg_C"/>
    <property type="match status" value="1"/>
</dbReference>
<evidence type="ECO:0000259" key="9">
    <source>
        <dbReference type="PROSITE" id="PS51755"/>
    </source>
</evidence>
<evidence type="ECO:0000313" key="11">
    <source>
        <dbReference type="Proteomes" id="UP000595197"/>
    </source>
</evidence>